<comment type="pathway">
    <text evidence="1 8">One-carbon metabolism; tetrahydrofolate interconversion.</text>
</comment>
<name>A0A367ZGP5_9BACT</name>
<dbReference type="Pfam" id="PF01268">
    <property type="entry name" value="FTHFS"/>
    <property type="match status" value="1"/>
</dbReference>
<dbReference type="InterPro" id="IPR000559">
    <property type="entry name" value="Formate_THF_ligase"/>
</dbReference>
<dbReference type="InterPro" id="IPR020628">
    <property type="entry name" value="Formate_THF_ligase_CS"/>
</dbReference>
<accession>A0A367ZGP5</accession>
<evidence type="ECO:0000256" key="7">
    <source>
        <dbReference type="ARBA" id="ARBA00061363"/>
    </source>
</evidence>
<evidence type="ECO:0000256" key="5">
    <source>
        <dbReference type="ARBA" id="ARBA00022840"/>
    </source>
</evidence>
<reference evidence="9 10" key="1">
    <citation type="submission" date="2018-05" db="EMBL/GenBank/DDBJ databases">
        <title>A metagenomic window into the 2 km-deep terrestrial subsurface aquifer revealed taxonomically and functionally diverse microbial community comprising novel uncultured bacterial lineages.</title>
        <authorList>
            <person name="Kadnikov V.V."/>
            <person name="Mardanov A.V."/>
            <person name="Beletsky A.V."/>
            <person name="Banks D."/>
            <person name="Pimenov N.V."/>
            <person name="Frank Y.A."/>
            <person name="Karnachuk O.V."/>
            <person name="Ravin N.V."/>
        </authorList>
    </citation>
    <scope>NUCLEOTIDE SEQUENCE [LARGE SCALE GENOMIC DNA]</scope>
    <source>
        <strain evidence="9">BY5</strain>
    </source>
</reference>
<dbReference type="CDD" id="cd00477">
    <property type="entry name" value="FTHFS"/>
    <property type="match status" value="1"/>
</dbReference>
<sequence>MAELMADLGLQADEVEAFGPLKAKVSLAALRRVESRPMGKLILVSAMTPTPAGEGKTTTTIGLADAFRKLGRKAIVCLREPSMGPVFGVKGGATGGGQARVIPADDINLHFTGDIHAVTSAHNLLAALVSNHIFHGNELRLDPRRRSFRRVLDMNERALRYVVAGLGGPTNGIPYETGFDITASSEVMAILCLSRSVSELKERLGNMLIGFNMDGEPVYARQFKAHGAMAALLKDAIKPNLVQTLCGTPAFIHGGPFANIAHGCNSLVATQLALHLGEIVCTEAGFGTDLGAEKFFDIKCRVGNLRPDAAVIVSTIRALKLHGGVALADLHQERMPELMAGFENLAKHIENIGLFGVPVVVAINRFAGDRDSEIAWVREAVARLGVPVEVSDVYARGPDGGLDLARRLEAVMATEPSRFSCLYPLEMPLHEKLNVVARCCYGASEVTLLKPASEGLALFEKLGYRKVPVCIAKTQSSLSDVPGVVGRPTGFKITVRQVRLSSGAGFVVAIAGEIMTMPGLPKNPSAEKIDVTEDGTIIGLS</sequence>
<dbReference type="SUPFAM" id="SSF52540">
    <property type="entry name" value="P-loop containing nucleoside triphosphate hydrolases"/>
    <property type="match status" value="1"/>
</dbReference>
<dbReference type="Gene3D" id="3.10.410.10">
    <property type="entry name" value="Formyltetrahydrofolate synthetase, domain 3"/>
    <property type="match status" value="1"/>
</dbReference>
<dbReference type="Gene3D" id="3.30.1510.10">
    <property type="entry name" value="Domain 2, N(10)-formyltetrahydrofolate synthetase"/>
    <property type="match status" value="1"/>
</dbReference>
<keyword evidence="5 8" id="KW-0067">ATP-binding</keyword>
<proteinExistence type="inferred from homology"/>
<dbReference type="EC" id="6.3.4.3" evidence="8"/>
<dbReference type="GO" id="GO:0035999">
    <property type="term" value="P:tetrahydrofolate interconversion"/>
    <property type="evidence" value="ECO:0007669"/>
    <property type="project" value="UniProtKB-UniRule"/>
</dbReference>
<dbReference type="EMBL" id="QOQW01000034">
    <property type="protein sequence ID" value="RCK77278.1"/>
    <property type="molecule type" value="Genomic_DNA"/>
</dbReference>
<evidence type="ECO:0000256" key="6">
    <source>
        <dbReference type="ARBA" id="ARBA00049033"/>
    </source>
</evidence>
<dbReference type="UniPathway" id="UPA00193"/>
<feature type="binding site" evidence="8">
    <location>
        <begin position="50"/>
        <end position="57"/>
    </location>
    <ligand>
        <name>ATP</name>
        <dbReference type="ChEBI" id="CHEBI:30616"/>
    </ligand>
</feature>
<organism evidence="9 10">
    <name type="scientific">Candidatus Ozemobacter sibiricus</name>
    <dbReference type="NCBI Taxonomy" id="2268124"/>
    <lineage>
        <taxon>Bacteria</taxon>
        <taxon>Candidatus Ozemobacteria</taxon>
        <taxon>Candidatus Ozemobacterales</taxon>
        <taxon>Candidatus Ozemobacteraceae</taxon>
        <taxon>Candidatus Ozemobacter</taxon>
    </lineage>
</organism>
<dbReference type="FunFam" id="3.30.1510.10:FF:000001">
    <property type="entry name" value="Formate--tetrahydrofolate ligase"/>
    <property type="match status" value="1"/>
</dbReference>
<evidence type="ECO:0000256" key="8">
    <source>
        <dbReference type="HAMAP-Rule" id="MF_01543"/>
    </source>
</evidence>
<evidence type="ECO:0000256" key="2">
    <source>
        <dbReference type="ARBA" id="ARBA00022563"/>
    </source>
</evidence>
<dbReference type="HAMAP" id="MF_01543">
    <property type="entry name" value="FTHFS"/>
    <property type="match status" value="1"/>
</dbReference>
<keyword evidence="2 8" id="KW-0554">One-carbon metabolism</keyword>
<dbReference type="NCBIfam" id="NF010030">
    <property type="entry name" value="PRK13505.1"/>
    <property type="match status" value="1"/>
</dbReference>
<evidence type="ECO:0000313" key="10">
    <source>
        <dbReference type="Proteomes" id="UP000252355"/>
    </source>
</evidence>
<gene>
    <name evidence="8" type="primary">fhs</name>
    <name evidence="9" type="ORF">OZSIB_3089</name>
</gene>
<dbReference type="Gene3D" id="3.40.50.300">
    <property type="entry name" value="P-loop containing nucleotide triphosphate hydrolases"/>
    <property type="match status" value="1"/>
</dbReference>
<protein>
    <recommendedName>
        <fullName evidence="8">Formate--tetrahydrofolate ligase</fullName>
        <ecNumber evidence="8">6.3.4.3</ecNumber>
    </recommendedName>
    <alternativeName>
        <fullName evidence="8">Formyltetrahydrofolate synthetase</fullName>
        <shortName evidence="8">FHS</shortName>
        <shortName evidence="8">FTHFS</shortName>
    </alternativeName>
</protein>
<dbReference type="Proteomes" id="UP000252355">
    <property type="component" value="Unassembled WGS sequence"/>
</dbReference>
<evidence type="ECO:0000256" key="4">
    <source>
        <dbReference type="ARBA" id="ARBA00022741"/>
    </source>
</evidence>
<evidence type="ECO:0000313" key="9">
    <source>
        <dbReference type="EMBL" id="RCK77278.1"/>
    </source>
</evidence>
<keyword evidence="3 8" id="KW-0436">Ligase</keyword>
<keyword evidence="4 8" id="KW-0547">Nucleotide-binding</keyword>
<dbReference type="GO" id="GO:0004329">
    <property type="term" value="F:formate-tetrahydrofolate ligase activity"/>
    <property type="evidence" value="ECO:0007669"/>
    <property type="project" value="UniProtKB-UniRule"/>
</dbReference>
<comment type="similarity">
    <text evidence="7 8">Belongs to the formate--tetrahydrofolate ligase family.</text>
</comment>
<dbReference type="PROSITE" id="PS00722">
    <property type="entry name" value="FTHFS_2"/>
    <property type="match status" value="1"/>
</dbReference>
<dbReference type="GO" id="GO:0005524">
    <property type="term" value="F:ATP binding"/>
    <property type="evidence" value="ECO:0007669"/>
    <property type="project" value="UniProtKB-UniRule"/>
</dbReference>
<comment type="caution">
    <text evidence="9">The sequence shown here is derived from an EMBL/GenBank/DDBJ whole genome shotgun (WGS) entry which is preliminary data.</text>
</comment>
<evidence type="ECO:0000256" key="1">
    <source>
        <dbReference type="ARBA" id="ARBA00004777"/>
    </source>
</evidence>
<dbReference type="InterPro" id="IPR027417">
    <property type="entry name" value="P-loop_NTPase"/>
</dbReference>
<comment type="catalytic activity">
    <reaction evidence="6 8">
        <text>(6S)-5,6,7,8-tetrahydrofolate + formate + ATP = (6R)-10-formyltetrahydrofolate + ADP + phosphate</text>
        <dbReference type="Rhea" id="RHEA:20221"/>
        <dbReference type="ChEBI" id="CHEBI:15740"/>
        <dbReference type="ChEBI" id="CHEBI:30616"/>
        <dbReference type="ChEBI" id="CHEBI:43474"/>
        <dbReference type="ChEBI" id="CHEBI:57453"/>
        <dbReference type="ChEBI" id="CHEBI:195366"/>
        <dbReference type="ChEBI" id="CHEBI:456216"/>
        <dbReference type="EC" id="6.3.4.3"/>
    </reaction>
</comment>
<evidence type="ECO:0000256" key="3">
    <source>
        <dbReference type="ARBA" id="ARBA00022598"/>
    </source>
</evidence>
<dbReference type="AlphaFoldDB" id="A0A367ZGP5"/>